<evidence type="ECO:0000256" key="1">
    <source>
        <dbReference type="SAM" id="Phobius"/>
    </source>
</evidence>
<feature type="transmembrane region" description="Helical" evidence="1">
    <location>
        <begin position="72"/>
        <end position="97"/>
    </location>
</feature>
<reference evidence="2" key="1">
    <citation type="submission" date="2016-10" db="EMBL/GenBank/DDBJ databases">
        <authorList>
            <person name="de Groot N.N."/>
        </authorList>
    </citation>
    <scope>NUCLEOTIDE SEQUENCE</scope>
</reference>
<feature type="transmembrane region" description="Helical" evidence="1">
    <location>
        <begin position="181"/>
        <end position="198"/>
    </location>
</feature>
<dbReference type="Pfam" id="PF11067">
    <property type="entry name" value="DUF2868"/>
    <property type="match status" value="1"/>
</dbReference>
<evidence type="ECO:0008006" key="3">
    <source>
        <dbReference type="Google" id="ProtNLM"/>
    </source>
</evidence>
<name>A0A1W1BN61_9ZZZZ</name>
<accession>A0A1W1BN61</accession>
<sequence length="468" mass="53165">MNRDSLSIEEYIDLQELMQIDISSHEANRKFGLEHDHILLDSTQLIKLWIEKHRYLLSTPILSQKVSRYMRFATLSMLIISLLLGIISGVALLNYSGSEPINVLYFLIATLILPITTMTLSLFAMARADRADSRLIHISPAFWMQNIILLLPQKSREIFANLHINPLLANWIVIRRSQEMALTFSIGLFLALIGVITGEDIAFGWSSTLHITPQELHHLFSLIALPWSEILPQAIPSLELIEKSHYFRLGGELSSDMIESASLLGEWWKFLAMTTLFYALFLRYLLMIWSGMRLQRAIDRATLSIDGVVDMLDEMRRPLITTEARDDEALLDSREEIEVESTPSLEEGYSVAIGWAIDSDTILIYNDIEGISAKYIYEAGGSHSLDDDESVIENSNGEVLLYVKSWEPPTMDFVDFVIPLAQKSEGVTIYPIGASQDEYKPTDKFYDIWASKISGLKLDNIKMKRASH</sequence>
<proteinExistence type="predicted"/>
<feature type="transmembrane region" description="Helical" evidence="1">
    <location>
        <begin position="267"/>
        <end position="286"/>
    </location>
</feature>
<dbReference type="InterPro" id="IPR021296">
    <property type="entry name" value="DUF2868"/>
</dbReference>
<keyword evidence="1" id="KW-0472">Membrane</keyword>
<gene>
    <name evidence="2" type="ORF">MNB_SV-6-816</name>
</gene>
<dbReference type="AlphaFoldDB" id="A0A1W1BN61"/>
<evidence type="ECO:0000313" key="2">
    <source>
        <dbReference type="EMBL" id="SFV54990.1"/>
    </source>
</evidence>
<keyword evidence="1" id="KW-0812">Transmembrane</keyword>
<keyword evidence="1" id="KW-1133">Transmembrane helix</keyword>
<dbReference type="EMBL" id="FPHC01000036">
    <property type="protein sequence ID" value="SFV54990.1"/>
    <property type="molecule type" value="Genomic_DNA"/>
</dbReference>
<feature type="transmembrane region" description="Helical" evidence="1">
    <location>
        <begin position="103"/>
        <end position="123"/>
    </location>
</feature>
<organism evidence="2">
    <name type="scientific">hydrothermal vent metagenome</name>
    <dbReference type="NCBI Taxonomy" id="652676"/>
    <lineage>
        <taxon>unclassified sequences</taxon>
        <taxon>metagenomes</taxon>
        <taxon>ecological metagenomes</taxon>
    </lineage>
</organism>
<protein>
    <recommendedName>
        <fullName evidence="3">DUF2868 domain-containing protein</fullName>
    </recommendedName>
</protein>